<gene>
    <name evidence="2" type="ORF">HRbin17_02608</name>
</gene>
<comment type="caution">
    <text evidence="2">The sequence shown here is derived from an EMBL/GenBank/DDBJ whole genome shotgun (WGS) entry which is preliminary data.</text>
</comment>
<evidence type="ECO:0000256" key="1">
    <source>
        <dbReference type="SAM" id="MobiDB-lite"/>
    </source>
</evidence>
<evidence type="ECO:0000313" key="3">
    <source>
        <dbReference type="Proteomes" id="UP000236173"/>
    </source>
</evidence>
<feature type="compositionally biased region" description="Polar residues" evidence="1">
    <location>
        <begin position="73"/>
        <end position="84"/>
    </location>
</feature>
<reference evidence="3" key="1">
    <citation type="submission" date="2017-09" db="EMBL/GenBank/DDBJ databases">
        <title>Metaegenomics of thermophilic ammonia-oxidizing enrichment culture.</title>
        <authorList>
            <person name="Kato S."/>
            <person name="Suzuki K."/>
        </authorList>
    </citation>
    <scope>NUCLEOTIDE SEQUENCE [LARGE SCALE GENOMIC DNA]</scope>
</reference>
<dbReference type="AlphaFoldDB" id="A0A2H5XFY0"/>
<evidence type="ECO:0000313" key="2">
    <source>
        <dbReference type="EMBL" id="GBD00072.1"/>
    </source>
</evidence>
<organism evidence="2 3">
    <name type="scientific">Candidatus Fervidibacter japonicus</name>
    <dbReference type="NCBI Taxonomy" id="2035412"/>
    <lineage>
        <taxon>Bacteria</taxon>
        <taxon>Candidatus Fervidibacterota</taxon>
        <taxon>Candidatus Fervidibacter</taxon>
    </lineage>
</organism>
<name>A0A2H5XFY0_9BACT</name>
<sequence>MSDKQGQLHRVRLRILECRRHLRNLEQRLAANPRDRFARREWERTRELLAKLEDTERQLSGQPAAIGGDSDAATPSESESAGGG</sequence>
<proteinExistence type="predicted"/>
<accession>A0A2H5XFY0</accession>
<dbReference type="EMBL" id="BEHT01000050">
    <property type="protein sequence ID" value="GBD00072.1"/>
    <property type="molecule type" value="Genomic_DNA"/>
</dbReference>
<feature type="region of interest" description="Disordered" evidence="1">
    <location>
        <begin position="51"/>
        <end position="84"/>
    </location>
</feature>
<dbReference type="Proteomes" id="UP000236173">
    <property type="component" value="Unassembled WGS sequence"/>
</dbReference>
<protein>
    <submittedName>
        <fullName evidence="2">Uncharacterized protein</fullName>
    </submittedName>
</protein>